<dbReference type="AlphaFoldDB" id="A0A517XZ66"/>
<evidence type="ECO:0000256" key="1">
    <source>
        <dbReference type="ARBA" id="ARBA00010364"/>
    </source>
</evidence>
<gene>
    <name evidence="3" type="ORF">ETAA1_47870</name>
</gene>
<dbReference type="EMBL" id="CP036273">
    <property type="protein sequence ID" value="QDU22799.1"/>
    <property type="molecule type" value="Genomic_DNA"/>
</dbReference>
<dbReference type="PANTHER" id="PTHR13420:SF7">
    <property type="entry name" value="UPF0235 PROTEIN C15ORF40"/>
    <property type="match status" value="1"/>
</dbReference>
<evidence type="ECO:0000313" key="3">
    <source>
        <dbReference type="EMBL" id="QDU22799.1"/>
    </source>
</evidence>
<dbReference type="GO" id="GO:0005737">
    <property type="term" value="C:cytoplasm"/>
    <property type="evidence" value="ECO:0007669"/>
    <property type="project" value="TreeGrafter"/>
</dbReference>
<keyword evidence="4" id="KW-1185">Reference proteome</keyword>
<dbReference type="PANTHER" id="PTHR13420">
    <property type="entry name" value="UPF0235 PROTEIN C15ORF40"/>
    <property type="match status" value="1"/>
</dbReference>
<dbReference type="SMART" id="SM01152">
    <property type="entry name" value="DUF167"/>
    <property type="match status" value="1"/>
</dbReference>
<dbReference type="KEGG" id="uli:ETAA1_47870"/>
<dbReference type="InterPro" id="IPR003746">
    <property type="entry name" value="DUF167"/>
</dbReference>
<dbReference type="HAMAP" id="MF_00634">
    <property type="entry name" value="UPF0235"/>
    <property type="match status" value="1"/>
</dbReference>
<protein>
    <recommendedName>
        <fullName evidence="2">UPF0235 protein ETAA1_47870</fullName>
    </recommendedName>
</protein>
<proteinExistence type="inferred from homology"/>
<name>A0A517XZ66_9BACT</name>
<dbReference type="InterPro" id="IPR036591">
    <property type="entry name" value="YggU-like_sf"/>
</dbReference>
<comment type="similarity">
    <text evidence="1 2">Belongs to the UPF0235 family.</text>
</comment>
<accession>A0A517XZ66</accession>
<evidence type="ECO:0000313" key="4">
    <source>
        <dbReference type="Proteomes" id="UP000319576"/>
    </source>
</evidence>
<sequence>MSIRAQPGARKNAVVGEHGGALKVAVTAPPEDGRANAAIVELLRDWIGLKRSEIELATGPTNRNKQVLIRGRSPEELATLLASKLGP</sequence>
<dbReference type="SUPFAM" id="SSF69786">
    <property type="entry name" value="YggU-like"/>
    <property type="match status" value="1"/>
</dbReference>
<organism evidence="3 4">
    <name type="scientific">Urbifossiella limnaea</name>
    <dbReference type="NCBI Taxonomy" id="2528023"/>
    <lineage>
        <taxon>Bacteria</taxon>
        <taxon>Pseudomonadati</taxon>
        <taxon>Planctomycetota</taxon>
        <taxon>Planctomycetia</taxon>
        <taxon>Gemmatales</taxon>
        <taxon>Gemmataceae</taxon>
        <taxon>Urbifossiella</taxon>
    </lineage>
</organism>
<evidence type="ECO:0000256" key="2">
    <source>
        <dbReference type="HAMAP-Rule" id="MF_00634"/>
    </source>
</evidence>
<dbReference type="Gene3D" id="3.30.1200.10">
    <property type="entry name" value="YggU-like"/>
    <property type="match status" value="1"/>
</dbReference>
<reference evidence="3 4" key="1">
    <citation type="submission" date="2019-02" db="EMBL/GenBank/DDBJ databases">
        <title>Deep-cultivation of Planctomycetes and their phenomic and genomic characterization uncovers novel biology.</title>
        <authorList>
            <person name="Wiegand S."/>
            <person name="Jogler M."/>
            <person name="Boedeker C."/>
            <person name="Pinto D."/>
            <person name="Vollmers J."/>
            <person name="Rivas-Marin E."/>
            <person name="Kohn T."/>
            <person name="Peeters S.H."/>
            <person name="Heuer A."/>
            <person name="Rast P."/>
            <person name="Oberbeckmann S."/>
            <person name="Bunk B."/>
            <person name="Jeske O."/>
            <person name="Meyerdierks A."/>
            <person name="Storesund J.E."/>
            <person name="Kallscheuer N."/>
            <person name="Luecker S."/>
            <person name="Lage O.M."/>
            <person name="Pohl T."/>
            <person name="Merkel B.J."/>
            <person name="Hornburger P."/>
            <person name="Mueller R.-W."/>
            <person name="Bruemmer F."/>
            <person name="Labrenz M."/>
            <person name="Spormann A.M."/>
            <person name="Op den Camp H."/>
            <person name="Overmann J."/>
            <person name="Amann R."/>
            <person name="Jetten M.S.M."/>
            <person name="Mascher T."/>
            <person name="Medema M.H."/>
            <person name="Devos D.P."/>
            <person name="Kaster A.-K."/>
            <person name="Ovreas L."/>
            <person name="Rohde M."/>
            <person name="Galperin M.Y."/>
            <person name="Jogler C."/>
        </authorList>
    </citation>
    <scope>NUCLEOTIDE SEQUENCE [LARGE SCALE GENOMIC DNA]</scope>
    <source>
        <strain evidence="3 4">ETA_A1</strain>
    </source>
</reference>
<dbReference type="Pfam" id="PF02594">
    <property type="entry name" value="DUF167"/>
    <property type="match status" value="1"/>
</dbReference>
<dbReference type="NCBIfam" id="TIGR00251">
    <property type="entry name" value="DUF167 family protein"/>
    <property type="match status" value="1"/>
</dbReference>
<dbReference type="Proteomes" id="UP000319576">
    <property type="component" value="Chromosome"/>
</dbReference>